<comment type="similarity">
    <text evidence="2">Belongs to the acyltransferase 3 family.</text>
</comment>
<name>A0A3G3K483_9BACL</name>
<feature type="transmembrane region" description="Helical" evidence="3">
    <location>
        <begin position="344"/>
        <end position="365"/>
    </location>
</feature>
<dbReference type="AlphaFoldDB" id="A0A3G3K483"/>
<protein>
    <submittedName>
        <fullName evidence="5">Acyltransferase</fullName>
    </submittedName>
</protein>
<dbReference type="EMBL" id="CP033433">
    <property type="protein sequence ID" value="AYQ75252.1"/>
    <property type="molecule type" value="Genomic_DNA"/>
</dbReference>
<feature type="transmembrane region" description="Helical" evidence="3">
    <location>
        <begin position="134"/>
        <end position="156"/>
    </location>
</feature>
<keyword evidence="5" id="KW-0012">Acyltransferase</keyword>
<sequence length="372" mass="41765">MKQRLDYLDNLRTALTMLVVVFHTSIAYGAAGSWILEDVDKSEMTISVILLTIFTAVNQAYFMGLFFFLSSYFIPSSYDRKGPVRFLKDRFVRLGIPLAFYYFAIGPVTAWYARNRTEMGLGEYYRKYVWSFDSTFFGPAWFLEASIYFAILYVLYRLIARRPAEDRAPVPFPSTPKLLVAAVLLGLIAFAVRLAYPTGTGPLELQLGYFPSYILLFIVGIVAYRNGWLFNVPPRLRTVWKWIGVGAIPVLPVGLIAMGALDTGISVDGGANPQAFLYAMWEPFVCIGLVITLITWFQRRFADAGPFRKWLSAHAYTVFLIHPPIVVGWTIAFHGVALPPMVKWVIVSVLAVAVCFGAAGLIRMIPGARKML</sequence>
<accession>A0A3G3K483</accession>
<dbReference type="RefSeq" id="WP_123043333.1">
    <property type="nucleotide sequence ID" value="NZ_CP033433.1"/>
</dbReference>
<dbReference type="KEGG" id="coh:EAV92_23525"/>
<comment type="subcellular location">
    <subcellularLocation>
        <location evidence="1">Membrane</location>
    </subcellularLocation>
</comment>
<dbReference type="PANTHER" id="PTHR36927:SF4">
    <property type="entry name" value="BLR5718 PROTEIN"/>
    <property type="match status" value="1"/>
</dbReference>
<feature type="transmembrane region" description="Helical" evidence="3">
    <location>
        <begin position="12"/>
        <end position="36"/>
    </location>
</feature>
<evidence type="ECO:0000313" key="6">
    <source>
        <dbReference type="Proteomes" id="UP000269097"/>
    </source>
</evidence>
<reference evidence="5 6" key="1">
    <citation type="submission" date="2018-10" db="EMBL/GenBank/DDBJ databases">
        <title>Genome Sequence of Cohnella sp.</title>
        <authorList>
            <person name="Srinivasan S."/>
            <person name="Kim M.K."/>
        </authorList>
    </citation>
    <scope>NUCLEOTIDE SEQUENCE [LARGE SCALE GENOMIC DNA]</scope>
    <source>
        <strain evidence="5 6">18JY8-7</strain>
    </source>
</reference>
<keyword evidence="6" id="KW-1185">Reference proteome</keyword>
<keyword evidence="3" id="KW-0812">Transmembrane</keyword>
<evidence type="ECO:0000256" key="2">
    <source>
        <dbReference type="ARBA" id="ARBA00007400"/>
    </source>
</evidence>
<evidence type="ECO:0000259" key="4">
    <source>
        <dbReference type="Pfam" id="PF01757"/>
    </source>
</evidence>
<dbReference type="Pfam" id="PF01757">
    <property type="entry name" value="Acyl_transf_3"/>
    <property type="match status" value="1"/>
</dbReference>
<feature type="domain" description="Acyltransferase 3" evidence="4">
    <location>
        <begin position="6"/>
        <end position="357"/>
    </location>
</feature>
<keyword evidence="3" id="KW-1133">Transmembrane helix</keyword>
<dbReference type="PANTHER" id="PTHR36927">
    <property type="entry name" value="BLR4337 PROTEIN"/>
    <property type="match status" value="1"/>
</dbReference>
<keyword evidence="5" id="KW-0808">Transferase</keyword>
<feature type="transmembrane region" description="Helical" evidence="3">
    <location>
        <begin position="239"/>
        <end position="261"/>
    </location>
</feature>
<evidence type="ECO:0000313" key="5">
    <source>
        <dbReference type="EMBL" id="AYQ75252.1"/>
    </source>
</evidence>
<feature type="transmembrane region" description="Helical" evidence="3">
    <location>
        <begin position="177"/>
        <end position="196"/>
    </location>
</feature>
<feature type="transmembrane region" description="Helical" evidence="3">
    <location>
        <begin position="94"/>
        <end position="114"/>
    </location>
</feature>
<proteinExistence type="inferred from homology"/>
<evidence type="ECO:0000256" key="3">
    <source>
        <dbReference type="SAM" id="Phobius"/>
    </source>
</evidence>
<dbReference type="InterPro" id="IPR002656">
    <property type="entry name" value="Acyl_transf_3_dom"/>
</dbReference>
<feature type="transmembrane region" description="Helical" evidence="3">
    <location>
        <begin position="48"/>
        <end position="74"/>
    </location>
</feature>
<evidence type="ECO:0000256" key="1">
    <source>
        <dbReference type="ARBA" id="ARBA00004370"/>
    </source>
</evidence>
<dbReference type="Proteomes" id="UP000269097">
    <property type="component" value="Chromosome"/>
</dbReference>
<organism evidence="5 6">
    <name type="scientific">Cohnella candidum</name>
    <dbReference type="NCBI Taxonomy" id="2674991"/>
    <lineage>
        <taxon>Bacteria</taxon>
        <taxon>Bacillati</taxon>
        <taxon>Bacillota</taxon>
        <taxon>Bacilli</taxon>
        <taxon>Bacillales</taxon>
        <taxon>Paenibacillaceae</taxon>
        <taxon>Cohnella</taxon>
    </lineage>
</organism>
<feature type="transmembrane region" description="Helical" evidence="3">
    <location>
        <begin position="276"/>
        <end position="297"/>
    </location>
</feature>
<feature type="transmembrane region" description="Helical" evidence="3">
    <location>
        <begin position="318"/>
        <end position="338"/>
    </location>
</feature>
<gene>
    <name evidence="5" type="ORF">EAV92_23525</name>
</gene>
<dbReference type="InterPro" id="IPR050623">
    <property type="entry name" value="Glucan_succinyl_AcylTrfase"/>
</dbReference>
<keyword evidence="3" id="KW-0472">Membrane</keyword>
<dbReference type="GO" id="GO:0016747">
    <property type="term" value="F:acyltransferase activity, transferring groups other than amino-acyl groups"/>
    <property type="evidence" value="ECO:0007669"/>
    <property type="project" value="InterPro"/>
</dbReference>
<feature type="transmembrane region" description="Helical" evidence="3">
    <location>
        <begin position="208"/>
        <end position="227"/>
    </location>
</feature>